<accession>A0ABP3ERG5</accession>
<evidence type="ECO:0000313" key="2">
    <source>
        <dbReference type="EMBL" id="GAA0273622.1"/>
    </source>
</evidence>
<proteinExistence type="predicted"/>
<comment type="caution">
    <text evidence="2">The sequence shown here is derived from an EMBL/GenBank/DDBJ whole genome shotgun (WGS) entry which is preliminary data.</text>
</comment>
<gene>
    <name evidence="2" type="ORF">GCM10009539_71290</name>
</gene>
<feature type="region of interest" description="Disordered" evidence="1">
    <location>
        <begin position="1"/>
        <end position="31"/>
    </location>
</feature>
<dbReference type="Proteomes" id="UP001500967">
    <property type="component" value="Unassembled WGS sequence"/>
</dbReference>
<name>A0ABP3ERG5_9ACTN</name>
<evidence type="ECO:0000313" key="3">
    <source>
        <dbReference type="Proteomes" id="UP001500967"/>
    </source>
</evidence>
<keyword evidence="3" id="KW-1185">Reference proteome</keyword>
<dbReference type="EMBL" id="BAAAGX010000033">
    <property type="protein sequence ID" value="GAA0273622.1"/>
    <property type="molecule type" value="Genomic_DNA"/>
</dbReference>
<evidence type="ECO:0000256" key="1">
    <source>
        <dbReference type="SAM" id="MobiDB-lite"/>
    </source>
</evidence>
<sequence>MASTPAEAADKLMSAIESEDKNAAESSICDGSSMNYEDAKNQVLGAAEASGGTITDVRWTVSESSKEEDSARISISLEVVAEVNDARQVDRRVLTADLRKGREWKVCSLHP</sequence>
<organism evidence="2 3">
    <name type="scientific">Cryptosporangium japonicum</name>
    <dbReference type="NCBI Taxonomy" id="80872"/>
    <lineage>
        <taxon>Bacteria</taxon>
        <taxon>Bacillati</taxon>
        <taxon>Actinomycetota</taxon>
        <taxon>Actinomycetes</taxon>
        <taxon>Cryptosporangiales</taxon>
        <taxon>Cryptosporangiaceae</taxon>
        <taxon>Cryptosporangium</taxon>
    </lineage>
</organism>
<reference evidence="3" key="1">
    <citation type="journal article" date="2019" name="Int. J. Syst. Evol. Microbiol.">
        <title>The Global Catalogue of Microorganisms (GCM) 10K type strain sequencing project: providing services to taxonomists for standard genome sequencing and annotation.</title>
        <authorList>
            <consortium name="The Broad Institute Genomics Platform"/>
            <consortium name="The Broad Institute Genome Sequencing Center for Infectious Disease"/>
            <person name="Wu L."/>
            <person name="Ma J."/>
        </authorList>
    </citation>
    <scope>NUCLEOTIDE SEQUENCE [LARGE SCALE GENOMIC DNA]</scope>
    <source>
        <strain evidence="3">JCM 10425</strain>
    </source>
</reference>
<protein>
    <submittedName>
        <fullName evidence="2">Uncharacterized protein</fullName>
    </submittedName>
</protein>